<gene>
    <name evidence="1" type="ORF">P3T76_008213</name>
</gene>
<keyword evidence="2" id="KW-1185">Reference proteome</keyword>
<proteinExistence type="predicted"/>
<accession>A0AAD9LKL7</accession>
<reference evidence="1" key="1">
    <citation type="submission" date="2023-08" db="EMBL/GenBank/DDBJ databases">
        <title>Reference Genome Resource for the Citrus Pathogen Phytophthora citrophthora.</title>
        <authorList>
            <person name="Moller H."/>
            <person name="Coetzee B."/>
            <person name="Rose L.J."/>
            <person name="Van Niekerk J.M."/>
        </authorList>
    </citation>
    <scope>NUCLEOTIDE SEQUENCE</scope>
    <source>
        <strain evidence="1">STE-U-9442</strain>
    </source>
</reference>
<name>A0AAD9LKL7_9STRA</name>
<protein>
    <submittedName>
        <fullName evidence="1">Uncharacterized protein</fullName>
    </submittedName>
</protein>
<evidence type="ECO:0000313" key="2">
    <source>
        <dbReference type="Proteomes" id="UP001259832"/>
    </source>
</evidence>
<dbReference type="EMBL" id="JASMQC010000015">
    <property type="protein sequence ID" value="KAK1939890.1"/>
    <property type="molecule type" value="Genomic_DNA"/>
</dbReference>
<organism evidence="1 2">
    <name type="scientific">Phytophthora citrophthora</name>
    <dbReference type="NCBI Taxonomy" id="4793"/>
    <lineage>
        <taxon>Eukaryota</taxon>
        <taxon>Sar</taxon>
        <taxon>Stramenopiles</taxon>
        <taxon>Oomycota</taxon>
        <taxon>Peronosporomycetes</taxon>
        <taxon>Peronosporales</taxon>
        <taxon>Peronosporaceae</taxon>
        <taxon>Phytophthora</taxon>
    </lineage>
</organism>
<sequence length="115" mass="12849">MTKLAGYQWESGELFYRGDAMKSFGLLKMDEDGAEFLVLRKLHWFKVRQDDLVVIGSVVNQRVTPCTERPCSGITSFFDRDLGGSIGECESPRSQSIRAINKVTPSPTPLNILPP</sequence>
<evidence type="ECO:0000313" key="1">
    <source>
        <dbReference type="EMBL" id="KAK1939890.1"/>
    </source>
</evidence>
<dbReference type="Proteomes" id="UP001259832">
    <property type="component" value="Unassembled WGS sequence"/>
</dbReference>
<comment type="caution">
    <text evidence="1">The sequence shown here is derived from an EMBL/GenBank/DDBJ whole genome shotgun (WGS) entry which is preliminary data.</text>
</comment>
<dbReference type="AlphaFoldDB" id="A0AAD9LKL7"/>